<dbReference type="PANTHER" id="PTHR12787">
    <property type="entry name" value="RIBOSOMAL RNA-PROCESSING PROTEIN 8"/>
    <property type="match status" value="1"/>
</dbReference>
<evidence type="ECO:0000256" key="5">
    <source>
        <dbReference type="ARBA" id="ARBA00022603"/>
    </source>
</evidence>
<sequence>MCGEVKVKHRKRKAVNGTETEENPKKARDYSALEKVSANGAEDGRSPTLLKRVRRPWRNRVRKKAAKEAARIRREKQETEEAKVKGTLDTEAAAEGKKKKKRKKKKKKSAAVDGMPTTSHEGSEITKARKRLSSARFRFINEQLYTSSGEEAMNMFQQDPQAFRTYHDGYRSQMKKWPFNPVNGIIQWLRTMIDSREGLVVADMGCGEAKISEVLSRFITVHSFDFIALNERITACNMAKVPLEKETVDVAVFCLSLMGTNLNEYLREANRILKMGFMQKILGNPKAQHFSQELLSMVR</sequence>
<keyword evidence="6 9" id="KW-0808">Transferase</keyword>
<dbReference type="GO" id="GO:0000183">
    <property type="term" value="P:rDNA heterochromatin formation"/>
    <property type="evidence" value="ECO:0007669"/>
    <property type="project" value="TreeGrafter"/>
</dbReference>
<evidence type="ECO:0000256" key="10">
    <source>
        <dbReference type="SAM" id="MobiDB-lite"/>
    </source>
</evidence>
<dbReference type="GO" id="GO:0005730">
    <property type="term" value="C:nucleolus"/>
    <property type="evidence" value="ECO:0007669"/>
    <property type="project" value="UniProtKB-SubCell"/>
</dbReference>
<gene>
    <name evidence="11" type="primary">T07A9.8</name>
    <name evidence="11" type="ORF">Tcan_09771</name>
</gene>
<keyword evidence="8 9" id="KW-0539">Nucleus</keyword>
<comment type="subcellular location">
    <subcellularLocation>
        <location evidence="1 9">Nucleus</location>
        <location evidence="1 9">Nucleolus</location>
    </subcellularLocation>
</comment>
<dbReference type="OrthoDB" id="10258825at2759"/>
<dbReference type="FunFam" id="1.10.10.2150:FF:000001">
    <property type="entry name" value="Ribosomal RNA-processing protein 8"/>
    <property type="match status" value="1"/>
</dbReference>
<dbReference type="EMBL" id="JPKZ01003060">
    <property type="protein sequence ID" value="KHN73757.1"/>
    <property type="molecule type" value="Genomic_DNA"/>
</dbReference>
<evidence type="ECO:0000256" key="7">
    <source>
        <dbReference type="ARBA" id="ARBA00022691"/>
    </source>
</evidence>
<reference evidence="11 12" key="1">
    <citation type="submission" date="2014-11" db="EMBL/GenBank/DDBJ databases">
        <title>Genetic blueprint of the zoonotic pathogen Toxocara canis.</title>
        <authorList>
            <person name="Zhu X.-Q."/>
            <person name="Korhonen P.K."/>
            <person name="Cai H."/>
            <person name="Young N.D."/>
            <person name="Nejsum P."/>
            <person name="von Samson-Himmelstjerna G."/>
            <person name="Boag P.R."/>
            <person name="Tan P."/>
            <person name="Li Q."/>
            <person name="Min J."/>
            <person name="Yang Y."/>
            <person name="Wang X."/>
            <person name="Fang X."/>
            <person name="Hall R.S."/>
            <person name="Hofmann A."/>
            <person name="Sternberg P.W."/>
            <person name="Jex A.R."/>
            <person name="Gasser R.B."/>
        </authorList>
    </citation>
    <scope>NUCLEOTIDE SEQUENCE [LARGE SCALE GENOMIC DNA]</scope>
    <source>
        <strain evidence="11">PN_DK_2014</strain>
    </source>
</reference>
<evidence type="ECO:0000313" key="12">
    <source>
        <dbReference type="Proteomes" id="UP000031036"/>
    </source>
</evidence>
<feature type="compositionally biased region" description="Basic residues" evidence="10">
    <location>
        <begin position="51"/>
        <end position="65"/>
    </location>
</feature>
<feature type="compositionally biased region" description="Basic and acidic residues" evidence="10">
    <location>
        <begin position="22"/>
        <end position="32"/>
    </location>
</feature>
<dbReference type="Pfam" id="PF05148">
    <property type="entry name" value="Methyltransf_8"/>
    <property type="match status" value="1"/>
</dbReference>
<dbReference type="InterPro" id="IPR042036">
    <property type="entry name" value="RRP8_N"/>
</dbReference>
<dbReference type="Proteomes" id="UP000031036">
    <property type="component" value="Unassembled WGS sequence"/>
</dbReference>
<dbReference type="EC" id="2.1.1.-" evidence="9"/>
<dbReference type="InterPro" id="IPR029063">
    <property type="entry name" value="SAM-dependent_MTases_sf"/>
</dbReference>
<feature type="compositionally biased region" description="Basic and acidic residues" evidence="10">
    <location>
        <begin position="66"/>
        <end position="88"/>
    </location>
</feature>
<dbReference type="Gene3D" id="1.10.10.2150">
    <property type="entry name" value="Ribosomal RNA-processing protein 8, N-terminal domain"/>
    <property type="match status" value="1"/>
</dbReference>
<comment type="caution">
    <text evidence="11">The sequence shown here is derived from an EMBL/GenBank/DDBJ whole genome shotgun (WGS) entry which is preliminary data.</text>
</comment>
<dbReference type="STRING" id="6265.A0A0B2UXG7"/>
<proteinExistence type="inferred from homology"/>
<dbReference type="GO" id="GO:0005677">
    <property type="term" value="C:chromatin silencing complex"/>
    <property type="evidence" value="ECO:0007669"/>
    <property type="project" value="TreeGrafter"/>
</dbReference>
<keyword evidence="5 9" id="KW-0489">Methyltransferase</keyword>
<keyword evidence="7 9" id="KW-0949">S-adenosyl-L-methionine</keyword>
<dbReference type="Gene3D" id="3.40.50.150">
    <property type="entry name" value="Vaccinia Virus protein VP39"/>
    <property type="match status" value="1"/>
</dbReference>
<feature type="region of interest" description="Disordered" evidence="10">
    <location>
        <begin position="1"/>
        <end position="127"/>
    </location>
</feature>
<evidence type="ECO:0000256" key="3">
    <source>
        <dbReference type="ARBA" id="ARBA00020203"/>
    </source>
</evidence>
<evidence type="ECO:0000256" key="4">
    <source>
        <dbReference type="ARBA" id="ARBA00022552"/>
    </source>
</evidence>
<dbReference type="GO" id="GO:0042149">
    <property type="term" value="P:cellular response to glucose starvation"/>
    <property type="evidence" value="ECO:0007669"/>
    <property type="project" value="TreeGrafter"/>
</dbReference>
<dbReference type="SUPFAM" id="SSF53335">
    <property type="entry name" value="S-adenosyl-L-methionine-dependent methyltransferases"/>
    <property type="match status" value="1"/>
</dbReference>
<evidence type="ECO:0000256" key="8">
    <source>
        <dbReference type="ARBA" id="ARBA00023242"/>
    </source>
</evidence>
<dbReference type="GO" id="GO:0008168">
    <property type="term" value="F:methyltransferase activity"/>
    <property type="evidence" value="ECO:0007669"/>
    <property type="project" value="UniProtKB-KW"/>
</dbReference>
<feature type="compositionally biased region" description="Basic residues" evidence="10">
    <location>
        <begin position="97"/>
        <end position="109"/>
    </location>
</feature>
<dbReference type="GO" id="GO:0046015">
    <property type="term" value="P:regulation of transcription by glucose"/>
    <property type="evidence" value="ECO:0007669"/>
    <property type="project" value="TreeGrafter"/>
</dbReference>
<dbReference type="PANTHER" id="PTHR12787:SF0">
    <property type="entry name" value="RIBOSOMAL RNA-PROCESSING PROTEIN 8"/>
    <property type="match status" value="1"/>
</dbReference>
<protein>
    <recommendedName>
        <fullName evidence="3 9">Ribosomal RNA-processing protein 8</fullName>
        <ecNumber evidence="9">2.1.1.-</ecNumber>
    </recommendedName>
</protein>
<evidence type="ECO:0000256" key="1">
    <source>
        <dbReference type="ARBA" id="ARBA00004604"/>
    </source>
</evidence>
<organism evidence="11 12">
    <name type="scientific">Toxocara canis</name>
    <name type="common">Canine roundworm</name>
    <dbReference type="NCBI Taxonomy" id="6265"/>
    <lineage>
        <taxon>Eukaryota</taxon>
        <taxon>Metazoa</taxon>
        <taxon>Ecdysozoa</taxon>
        <taxon>Nematoda</taxon>
        <taxon>Chromadorea</taxon>
        <taxon>Rhabditida</taxon>
        <taxon>Spirurina</taxon>
        <taxon>Ascaridomorpha</taxon>
        <taxon>Ascaridoidea</taxon>
        <taxon>Toxocaridae</taxon>
        <taxon>Toxocara</taxon>
    </lineage>
</organism>
<dbReference type="GO" id="GO:0006364">
    <property type="term" value="P:rRNA processing"/>
    <property type="evidence" value="ECO:0007669"/>
    <property type="project" value="UniProtKB-UniRule"/>
</dbReference>
<keyword evidence="4 9" id="KW-0698">rRNA processing</keyword>
<dbReference type="OMA" id="KKWPFNP"/>
<comment type="similarity">
    <text evidence="2 9">Belongs to the methyltransferase superfamily. RRP8 family.</text>
</comment>
<dbReference type="GO" id="GO:0032259">
    <property type="term" value="P:methylation"/>
    <property type="evidence" value="ECO:0007669"/>
    <property type="project" value="UniProtKB-KW"/>
</dbReference>
<accession>A0A0B2UXG7</accession>
<evidence type="ECO:0000313" key="11">
    <source>
        <dbReference type="EMBL" id="KHN73757.1"/>
    </source>
</evidence>
<evidence type="ECO:0000256" key="2">
    <source>
        <dbReference type="ARBA" id="ARBA00006301"/>
    </source>
</evidence>
<comment type="function">
    <text evidence="9">Probable methyltransferase required to silence rDNA.</text>
</comment>
<dbReference type="InterPro" id="IPR007823">
    <property type="entry name" value="RRP8"/>
</dbReference>
<name>A0A0B2UXG7_TOXCA</name>
<dbReference type="GO" id="GO:0033553">
    <property type="term" value="C:rDNA heterochromatin"/>
    <property type="evidence" value="ECO:0007669"/>
    <property type="project" value="TreeGrafter"/>
</dbReference>
<evidence type="ECO:0000256" key="6">
    <source>
        <dbReference type="ARBA" id="ARBA00022679"/>
    </source>
</evidence>
<keyword evidence="12" id="KW-1185">Reference proteome</keyword>
<evidence type="ECO:0000256" key="9">
    <source>
        <dbReference type="RuleBase" id="RU365074"/>
    </source>
</evidence>
<dbReference type="AlphaFoldDB" id="A0A0B2UXG7"/>